<comment type="caution">
    <text evidence="1">The sequence shown here is derived from an EMBL/GenBank/DDBJ whole genome shotgun (WGS) entry which is preliminary data.</text>
</comment>
<dbReference type="SUPFAM" id="SSF50475">
    <property type="entry name" value="FMN-binding split barrel"/>
    <property type="match status" value="1"/>
</dbReference>
<dbReference type="EMBL" id="SDPV01000001">
    <property type="protein sequence ID" value="RXZ66343.1"/>
    <property type="molecule type" value="Genomic_DNA"/>
</dbReference>
<dbReference type="OrthoDB" id="2618648at2"/>
<protein>
    <submittedName>
        <fullName evidence="1">Uncharacterized protein</fullName>
    </submittedName>
</protein>
<evidence type="ECO:0000313" key="1">
    <source>
        <dbReference type="EMBL" id="RXZ66343.1"/>
    </source>
</evidence>
<dbReference type="AlphaFoldDB" id="A0A4Q2KRN7"/>
<gene>
    <name evidence="1" type="ORF">ETX26_06515</name>
</gene>
<evidence type="ECO:0000313" key="2">
    <source>
        <dbReference type="Proteomes" id="UP000293623"/>
    </source>
</evidence>
<accession>A0A4Q2KRN7</accession>
<proteinExistence type="predicted"/>
<dbReference type="Proteomes" id="UP000293623">
    <property type="component" value="Unassembled WGS sequence"/>
</dbReference>
<keyword evidence="2" id="KW-1185">Reference proteome</keyword>
<dbReference type="RefSeq" id="WP_129523817.1">
    <property type="nucleotide sequence ID" value="NZ_SDPV01000001.1"/>
</dbReference>
<sequence length="155" mass="16697">MSIDEELAAFMASPVMIILGSCDGQSKPEIGRAMGALAHAADNRIDLMVSAWQWPRMVANVRAGARLAATFARPSDYVSYQVKGHATVATATDDHAAAAAHYIERITATLGGLGLDRHLVAPWLVSRDLVVLCLSVEEIFIQTPGTKAGQRIERR</sequence>
<name>A0A4Q2KRN7_9SPHN</name>
<dbReference type="InterPro" id="IPR012349">
    <property type="entry name" value="Split_barrel_FMN-bd"/>
</dbReference>
<organism evidence="1 2">
    <name type="scientific">Pelagerythrobacter rhizovicinus</name>
    <dbReference type="NCBI Taxonomy" id="2268576"/>
    <lineage>
        <taxon>Bacteria</taxon>
        <taxon>Pseudomonadati</taxon>
        <taxon>Pseudomonadota</taxon>
        <taxon>Alphaproteobacteria</taxon>
        <taxon>Sphingomonadales</taxon>
        <taxon>Erythrobacteraceae</taxon>
        <taxon>Pelagerythrobacter</taxon>
    </lineage>
</organism>
<reference evidence="1 2" key="1">
    <citation type="submission" date="2019-01" db="EMBL/GenBank/DDBJ databases">
        <title>Altererythrobacter rhizovicinus sp. nov., isolated from the rhizosphere soil of Haloxylon ammodendron.</title>
        <authorList>
            <person name="Li H.-P."/>
            <person name="Gou J.-Y."/>
            <person name="Yao D."/>
            <person name="Han Q.-Q."/>
            <person name="Shao K.-Z."/>
            <person name="Zhao Q."/>
            <person name="Zhang J.-L."/>
        </authorList>
    </citation>
    <scope>NUCLEOTIDE SEQUENCE [LARGE SCALE GENOMIC DNA]</scope>
    <source>
        <strain evidence="1 2">AY-3R</strain>
    </source>
</reference>
<dbReference type="Gene3D" id="2.30.110.10">
    <property type="entry name" value="Electron Transport, Fmn-binding Protein, Chain A"/>
    <property type="match status" value="1"/>
</dbReference>